<dbReference type="AlphaFoldDB" id="A0A1R2ASD2"/>
<evidence type="ECO:0000313" key="3">
    <source>
        <dbReference type="Proteomes" id="UP000187209"/>
    </source>
</evidence>
<evidence type="ECO:0000313" key="2">
    <source>
        <dbReference type="EMBL" id="OMJ67429.1"/>
    </source>
</evidence>
<gene>
    <name evidence="2" type="ORF">SteCoe_35410</name>
</gene>
<keyword evidence="1" id="KW-1133">Transmembrane helix</keyword>
<dbReference type="EMBL" id="MPUH01001500">
    <property type="protein sequence ID" value="OMJ67429.1"/>
    <property type="molecule type" value="Genomic_DNA"/>
</dbReference>
<keyword evidence="3" id="KW-1185">Reference proteome</keyword>
<dbReference type="OrthoDB" id="318821at2759"/>
<keyword evidence="1" id="KW-0812">Transmembrane</keyword>
<accession>A0A1R2ASD2</accession>
<organism evidence="2 3">
    <name type="scientific">Stentor coeruleus</name>
    <dbReference type="NCBI Taxonomy" id="5963"/>
    <lineage>
        <taxon>Eukaryota</taxon>
        <taxon>Sar</taxon>
        <taxon>Alveolata</taxon>
        <taxon>Ciliophora</taxon>
        <taxon>Postciliodesmatophora</taxon>
        <taxon>Heterotrichea</taxon>
        <taxon>Heterotrichida</taxon>
        <taxon>Stentoridae</taxon>
        <taxon>Stentor</taxon>
    </lineage>
</organism>
<feature type="transmembrane region" description="Helical" evidence="1">
    <location>
        <begin position="214"/>
        <end position="236"/>
    </location>
</feature>
<sequence>MFYILLNIVSALEFTEVKIAGSKDSFTLDPGCQVFHLGTNFQRTEMHFWPEIESKINWIHYSDVLYDKCDNKCLSNAVLCGEISESSTSEVIIGACVSDIYIYVKAASKVTLTITSSYIQGKCDPIPENLYTKCGSLNYEECDKCGDDCRLAGCIKEKKNNQEEKIIMNLCLPYDSSDYEINIRCKGHVYVDSGKWKQDCNNSLKIQSVGSATIAALVLIMIFFFGFFGLVTWYNWRMKNDGNPPFRCPRICPEVLFPRRVVRRMNNEDVIGYRPPEIPLQSIGK</sequence>
<proteinExistence type="predicted"/>
<comment type="caution">
    <text evidence="2">The sequence shown here is derived from an EMBL/GenBank/DDBJ whole genome shotgun (WGS) entry which is preliminary data.</text>
</comment>
<evidence type="ECO:0000256" key="1">
    <source>
        <dbReference type="SAM" id="Phobius"/>
    </source>
</evidence>
<protein>
    <submittedName>
        <fullName evidence="2">Uncharacterized protein</fullName>
    </submittedName>
</protein>
<keyword evidence="1" id="KW-0472">Membrane</keyword>
<dbReference type="Proteomes" id="UP000187209">
    <property type="component" value="Unassembled WGS sequence"/>
</dbReference>
<reference evidence="2 3" key="1">
    <citation type="submission" date="2016-11" db="EMBL/GenBank/DDBJ databases">
        <title>The macronuclear genome of Stentor coeruleus: a giant cell with tiny introns.</title>
        <authorList>
            <person name="Slabodnick M."/>
            <person name="Ruby J.G."/>
            <person name="Reiff S.B."/>
            <person name="Swart E.C."/>
            <person name="Gosai S."/>
            <person name="Prabakaran S."/>
            <person name="Witkowska E."/>
            <person name="Larue G.E."/>
            <person name="Fisher S."/>
            <person name="Freeman R.M."/>
            <person name="Gunawardena J."/>
            <person name="Chu W."/>
            <person name="Stover N.A."/>
            <person name="Gregory B.D."/>
            <person name="Nowacki M."/>
            <person name="Derisi J."/>
            <person name="Roy S.W."/>
            <person name="Marshall W.F."/>
            <person name="Sood P."/>
        </authorList>
    </citation>
    <scope>NUCLEOTIDE SEQUENCE [LARGE SCALE GENOMIC DNA]</scope>
    <source>
        <strain evidence="2">WM001</strain>
    </source>
</reference>
<name>A0A1R2ASD2_9CILI</name>